<evidence type="ECO:0000256" key="1">
    <source>
        <dbReference type="SAM" id="MobiDB-lite"/>
    </source>
</evidence>
<organism evidence="2">
    <name type="scientific">Fagus sylvatica</name>
    <name type="common">Beechnut</name>
    <dbReference type="NCBI Taxonomy" id="28930"/>
    <lineage>
        <taxon>Eukaryota</taxon>
        <taxon>Viridiplantae</taxon>
        <taxon>Streptophyta</taxon>
        <taxon>Embryophyta</taxon>
        <taxon>Tracheophyta</taxon>
        <taxon>Spermatophyta</taxon>
        <taxon>Magnoliopsida</taxon>
        <taxon>eudicotyledons</taxon>
        <taxon>Gunneridae</taxon>
        <taxon>Pentapetalae</taxon>
        <taxon>rosids</taxon>
        <taxon>fabids</taxon>
        <taxon>Fagales</taxon>
        <taxon>Fagaceae</taxon>
        <taxon>Fagus</taxon>
    </lineage>
</organism>
<feature type="region of interest" description="Disordered" evidence="1">
    <location>
        <begin position="388"/>
        <end position="475"/>
    </location>
</feature>
<feature type="compositionally biased region" description="Basic and acidic residues" evidence="1">
    <location>
        <begin position="401"/>
        <end position="433"/>
    </location>
</feature>
<evidence type="ECO:0000313" key="2">
    <source>
        <dbReference type="EMBL" id="SPC91124.1"/>
    </source>
</evidence>
<name>A0A2N9FWF9_FAGSY</name>
<proteinExistence type="predicted"/>
<dbReference type="EMBL" id="OIVN01001205">
    <property type="protein sequence ID" value="SPC91124.1"/>
    <property type="molecule type" value="Genomic_DNA"/>
</dbReference>
<sequence length="820" mass="90296">MESEFGGKSYGSRKSGSSGAVFSCTFPAKIPVNRGMLPANREFHVVAGVVNAPGLFPTLRATAVRDVLPAFFLKCPRAAGVFLVRLRAVFRSGFRLDPDKILAIREFHVVHGCVFFPTHPGSRINLLRVRKTLCASAATSVGKFRKFQHSLISSACFHARGRRSSRCRISTILVSSESLRYLLFNGTRPCTEASLGSQDMVLRTEAVGMFLMPRGVVSSIPAFWSGQRSGQTLVKLGQPWSNLVEFGQSSPNSWKCIPDFISRVSGHGGSLVGLETARSNLGQTLVNPSQTWSNLGKCVPGPSVLRSIWCDEPSSDQADLVRAVLVLRADTRENPGGKNGVMTIAIRLSVKSQFVPDRLDRFPSQDSQARSDYPIAIRLNVKSQFVPDRLDGFPSQAKTARQSESRIARYEQKSREGEVGSREEKGRKSDGMRAKGRAASFKVGPSAPSSRAARDDHAPVSTSAPNGPFEPPITSPHLVRSFSTFGMSIWTLGGTDTQTETNCAATDFLECRHAWRGDPDPARMIQRSLVASNTPKEEGPGTHFPSVVDKTAYLGGNVCAEILSGPLQLGPRAKTLRQEVHFSYHMQLSDHQELLRSSRNLSQKMTPWHKERSNGLRSQDHILRTQARLCARPVPLENRVFLTRNKLIHKPGCVGKKTHSCTTWNSRIAKILSGQAGILIGKLPSNGPKTLRWPLFAEPYLTSPSSDFRKSGTLQKFEKKRAGRKTRFSSRTAAFARRVFPARNKLIYEPGCVGKITTPATSWNSRFAESIPHLIGIFTGKVHENSSDTPTSGSHNSLIRTPIQANFVPLEKRTSRAFRR</sequence>
<reference evidence="2" key="1">
    <citation type="submission" date="2018-02" db="EMBL/GenBank/DDBJ databases">
        <authorList>
            <person name="Cohen D.B."/>
            <person name="Kent A.D."/>
        </authorList>
    </citation>
    <scope>NUCLEOTIDE SEQUENCE</scope>
</reference>
<protein>
    <submittedName>
        <fullName evidence="2">Uncharacterized protein</fullName>
    </submittedName>
</protein>
<gene>
    <name evidence="2" type="ORF">FSB_LOCUS19006</name>
</gene>
<dbReference type="AlphaFoldDB" id="A0A2N9FWF9"/>
<accession>A0A2N9FWF9</accession>